<keyword evidence="2" id="KW-1185">Reference proteome</keyword>
<dbReference type="GeneID" id="36407282"/>
<dbReference type="OrthoDB" id="74640at2759"/>
<dbReference type="Proteomes" id="UP000054928">
    <property type="component" value="Unassembled WGS sequence"/>
</dbReference>
<reference evidence="2" key="1">
    <citation type="submission" date="2014-09" db="EMBL/GenBank/DDBJ databases">
        <authorList>
            <person name="Sharma Rahul"/>
            <person name="Thines Marco"/>
        </authorList>
    </citation>
    <scope>NUCLEOTIDE SEQUENCE [LARGE SCALE GENOMIC DNA]</scope>
</reference>
<evidence type="ECO:0000313" key="2">
    <source>
        <dbReference type="Proteomes" id="UP000054928"/>
    </source>
</evidence>
<dbReference type="AlphaFoldDB" id="A0A0N7L5M8"/>
<dbReference type="RefSeq" id="XP_024578284.1">
    <property type="nucleotide sequence ID" value="XM_024727737.1"/>
</dbReference>
<evidence type="ECO:0000313" key="1">
    <source>
        <dbReference type="EMBL" id="CEG41915.1"/>
    </source>
</evidence>
<dbReference type="EMBL" id="CCYD01000610">
    <property type="protein sequence ID" value="CEG41915.1"/>
    <property type="molecule type" value="Genomic_DNA"/>
</dbReference>
<accession>A0A0N7L5M8</accession>
<proteinExistence type="predicted"/>
<sequence length="69" mass="7761">MSSKDGARTSAETLASNSTDIVSDLLLLEKERTAKEEAIQTMSKALLEETLTRLRSKAQQLQDNKWMFT</sequence>
<protein>
    <submittedName>
        <fullName evidence="1">Uncharacterized protein</fullName>
    </submittedName>
</protein>
<dbReference type="OMA" id="DNKWMFT"/>
<name>A0A0N7L5M8_PLAHL</name>
<organism evidence="1 2">
    <name type="scientific">Plasmopara halstedii</name>
    <name type="common">Downy mildew of sunflower</name>
    <dbReference type="NCBI Taxonomy" id="4781"/>
    <lineage>
        <taxon>Eukaryota</taxon>
        <taxon>Sar</taxon>
        <taxon>Stramenopiles</taxon>
        <taxon>Oomycota</taxon>
        <taxon>Peronosporomycetes</taxon>
        <taxon>Peronosporales</taxon>
        <taxon>Peronosporaceae</taxon>
        <taxon>Plasmopara</taxon>
    </lineage>
</organism>